<name>D9PLX8_9ZZZZ</name>
<reference evidence="1" key="2">
    <citation type="journal article" date="2011" name="Microb. Ecol.">
        <title>Taxonomic and Functional Metagenomic Profiling of the Microbial Community in the Anoxic Sediment of a Sub-saline Shallow Lake (Laguna de Carrizo, Central Spain).</title>
        <authorList>
            <person name="Ferrer M."/>
            <person name="Guazzaroni M.E."/>
            <person name="Richter M."/>
            <person name="Garcia-Salamanca A."/>
            <person name="Yarza P."/>
            <person name="Suarez-Suarez A."/>
            <person name="Solano J."/>
            <person name="Alcaide M."/>
            <person name="van Dillewijn P."/>
            <person name="Molina-Henares M.A."/>
            <person name="Lopez-Cortes N."/>
            <person name="Al-Ramahi Y."/>
            <person name="Guerrero C."/>
            <person name="Acosta A."/>
            <person name="de Eugenio L.I."/>
            <person name="Martinez V."/>
            <person name="Marques S."/>
            <person name="Rojo F."/>
            <person name="Santero E."/>
            <person name="Genilloud O."/>
            <person name="Perez-Perez J."/>
            <person name="Rossello-Mora R."/>
            <person name="Ramos J.L."/>
        </authorList>
    </citation>
    <scope>NUCLEOTIDE SEQUENCE</scope>
</reference>
<reference evidence="1" key="1">
    <citation type="submission" date="2010-07" db="EMBL/GenBank/DDBJ databases">
        <authorList>
            <consortium name="CONSOLIDER consortium CSD2007-00005"/>
            <person name="Guazzaroni M.-E."/>
            <person name="Richter M."/>
            <person name="Garcia-Salamanca A."/>
            <person name="Yarza P."/>
            <person name="Ferrer M."/>
        </authorList>
    </citation>
    <scope>NUCLEOTIDE SEQUENCE</scope>
</reference>
<proteinExistence type="predicted"/>
<protein>
    <submittedName>
        <fullName evidence="1">Uncharacterized protein</fullName>
    </submittedName>
</protein>
<accession>D9PLX8</accession>
<evidence type="ECO:0000313" key="1">
    <source>
        <dbReference type="EMBL" id="EFK95438.1"/>
    </source>
</evidence>
<sequence length="69" mass="7404">MDAQAGREGVHDVPIAGAQLDGNSIWFTGTYGSDTFVATSGHSDDLELPLDGYTDIFLMRFDKVGPPTE</sequence>
<dbReference type="AlphaFoldDB" id="D9PLX8"/>
<organism evidence="1">
    <name type="scientific">sediment metagenome</name>
    <dbReference type="NCBI Taxonomy" id="749907"/>
    <lineage>
        <taxon>unclassified sequences</taxon>
        <taxon>metagenomes</taxon>
        <taxon>ecological metagenomes</taxon>
    </lineage>
</organism>
<comment type="caution">
    <text evidence="1">The sequence shown here is derived from an EMBL/GenBank/DDBJ whole genome shotgun (WGS) entry which is preliminary data.</text>
</comment>
<dbReference type="EMBL" id="ADZX01000780">
    <property type="protein sequence ID" value="EFK95438.1"/>
    <property type="molecule type" value="Genomic_DNA"/>
</dbReference>
<gene>
    <name evidence="1" type="ORF">LDC_2554</name>
</gene>